<sequence>MCCSAIDDAEGHTRLLVWGLRRPPARATCPAPCQGERYDAVSASTALRHTDSLPHHTSPHSSVTVCFALLSLTALNTYHHAINDTP</sequence>
<evidence type="ECO:0000313" key="1">
    <source>
        <dbReference type="EMBL" id="SOQ36305.1"/>
    </source>
</evidence>
<protein>
    <submittedName>
        <fullName evidence="1">SFRICE_006384</fullName>
    </submittedName>
</protein>
<dbReference type="AlphaFoldDB" id="A0A2H1V621"/>
<name>A0A2H1V621_SPOFR</name>
<organism evidence="1">
    <name type="scientific">Spodoptera frugiperda</name>
    <name type="common">Fall armyworm</name>
    <dbReference type="NCBI Taxonomy" id="7108"/>
    <lineage>
        <taxon>Eukaryota</taxon>
        <taxon>Metazoa</taxon>
        <taxon>Ecdysozoa</taxon>
        <taxon>Arthropoda</taxon>
        <taxon>Hexapoda</taxon>
        <taxon>Insecta</taxon>
        <taxon>Pterygota</taxon>
        <taxon>Neoptera</taxon>
        <taxon>Endopterygota</taxon>
        <taxon>Lepidoptera</taxon>
        <taxon>Glossata</taxon>
        <taxon>Ditrysia</taxon>
        <taxon>Noctuoidea</taxon>
        <taxon>Noctuidae</taxon>
        <taxon>Amphipyrinae</taxon>
        <taxon>Spodoptera</taxon>
    </lineage>
</organism>
<dbReference type="EMBL" id="ODYU01000879">
    <property type="protein sequence ID" value="SOQ36305.1"/>
    <property type="molecule type" value="Genomic_DNA"/>
</dbReference>
<accession>A0A2H1V621</accession>
<gene>
    <name evidence="1" type="ORF">SFRICE_006384</name>
</gene>
<reference evidence="1" key="1">
    <citation type="submission" date="2016-07" db="EMBL/GenBank/DDBJ databases">
        <authorList>
            <person name="Bretaudeau A."/>
        </authorList>
    </citation>
    <scope>NUCLEOTIDE SEQUENCE</scope>
    <source>
        <strain evidence="1">Rice</strain>
        <tissue evidence="1">Whole body</tissue>
    </source>
</reference>
<proteinExistence type="predicted"/>